<dbReference type="EMBL" id="WWEO01000045">
    <property type="protein sequence ID" value="NCD71842.1"/>
    <property type="molecule type" value="Genomic_DNA"/>
</dbReference>
<gene>
    <name evidence="1" type="ORF">GSY63_20940</name>
</gene>
<reference evidence="1" key="1">
    <citation type="submission" date="2020-01" db="EMBL/GenBank/DDBJ databases">
        <authorList>
            <person name="Seo Y.L."/>
        </authorList>
    </citation>
    <scope>NUCLEOTIDE SEQUENCE</scope>
    <source>
        <strain evidence="1">R11</strain>
    </source>
</reference>
<accession>A0A966DVV4</accession>
<dbReference type="Proteomes" id="UP000638732">
    <property type="component" value="Unassembled WGS sequence"/>
</dbReference>
<evidence type="ECO:0000313" key="2">
    <source>
        <dbReference type="Proteomes" id="UP000638732"/>
    </source>
</evidence>
<evidence type="ECO:0000313" key="1">
    <source>
        <dbReference type="EMBL" id="NCD71842.1"/>
    </source>
</evidence>
<keyword evidence="2" id="KW-1185">Reference proteome</keyword>
<comment type="caution">
    <text evidence="1">The sequence shown here is derived from an EMBL/GenBank/DDBJ whole genome shotgun (WGS) entry which is preliminary data.</text>
</comment>
<dbReference type="RefSeq" id="WP_166587818.1">
    <property type="nucleotide sequence ID" value="NZ_WWEO01000045.1"/>
</dbReference>
<sequence>MNDLSENQCQQLDQILNMFGNNDHLDADKILTIEPSDRKASALLDVLVKKGFITRVGETIDRHLPLIIHLEPSTELFLENGGFMANFKKQQTYTNTPTIVNIHNNGHNNVINTGDHSSIAAEFKKMAYADKMGNDAEISNLGPYLEADLRYHRKGRSNNGYSAKNSLEIDETGRPFYNIGFAIKPIIHWCLDWKYLLIIHNNSTYPAYNIKLDFISQQQFSKLEQPDKINNLQPGGNLPLNAEYECHIESTHVEADEILYPKIPRALNGLCLQISYLDERRKQHITFSTIADQEIVNIKSDFDKP</sequence>
<organism evidence="1 2">
    <name type="scientific">Mucilaginibacter agri</name>
    <dbReference type="NCBI Taxonomy" id="2695265"/>
    <lineage>
        <taxon>Bacteria</taxon>
        <taxon>Pseudomonadati</taxon>
        <taxon>Bacteroidota</taxon>
        <taxon>Sphingobacteriia</taxon>
        <taxon>Sphingobacteriales</taxon>
        <taxon>Sphingobacteriaceae</taxon>
        <taxon>Mucilaginibacter</taxon>
    </lineage>
</organism>
<dbReference type="AlphaFoldDB" id="A0A966DVV4"/>
<name>A0A966DVV4_9SPHI</name>
<reference evidence="1" key="2">
    <citation type="submission" date="2020-10" db="EMBL/GenBank/DDBJ databases">
        <title>Mucilaginibacter sp. nov., isolated from soil.</title>
        <authorList>
            <person name="Jeon C.O."/>
        </authorList>
    </citation>
    <scope>NUCLEOTIDE SEQUENCE</scope>
    <source>
        <strain evidence="1">R11</strain>
    </source>
</reference>
<proteinExistence type="predicted"/>
<protein>
    <submittedName>
        <fullName evidence="1">Uncharacterized protein</fullName>
    </submittedName>
</protein>